<dbReference type="InterPro" id="IPR058245">
    <property type="entry name" value="NreC/VraR/RcsB-like_REC"/>
</dbReference>
<feature type="modified residue" description="4-aspartylphosphate" evidence="5">
    <location>
        <position position="50"/>
    </location>
</feature>
<dbReference type="PRINTS" id="PR00038">
    <property type="entry name" value="HTHLUXR"/>
</dbReference>
<dbReference type="CDD" id="cd17535">
    <property type="entry name" value="REC_NarL-like"/>
    <property type="match status" value="1"/>
</dbReference>
<dbReference type="GO" id="GO:0006355">
    <property type="term" value="P:regulation of DNA-templated transcription"/>
    <property type="evidence" value="ECO:0007669"/>
    <property type="project" value="InterPro"/>
</dbReference>
<dbReference type="CDD" id="cd06170">
    <property type="entry name" value="LuxR_C_like"/>
    <property type="match status" value="1"/>
</dbReference>
<gene>
    <name evidence="8" type="ORF">VLK81_04420</name>
</gene>
<name>A0AAW9MWG6_9FIRM</name>
<dbReference type="InterPro" id="IPR039420">
    <property type="entry name" value="WalR-like"/>
</dbReference>
<evidence type="ECO:0000256" key="1">
    <source>
        <dbReference type="ARBA" id="ARBA00022553"/>
    </source>
</evidence>
<keyword evidence="9" id="KW-1185">Reference proteome</keyword>
<dbReference type="Proteomes" id="UP001357733">
    <property type="component" value="Unassembled WGS sequence"/>
</dbReference>
<evidence type="ECO:0000256" key="5">
    <source>
        <dbReference type="PROSITE-ProRule" id="PRU00169"/>
    </source>
</evidence>
<evidence type="ECO:0000256" key="2">
    <source>
        <dbReference type="ARBA" id="ARBA00023015"/>
    </source>
</evidence>
<dbReference type="SMART" id="SM00421">
    <property type="entry name" value="HTH_LUXR"/>
    <property type="match status" value="1"/>
</dbReference>
<dbReference type="InterPro" id="IPR000792">
    <property type="entry name" value="Tscrpt_reg_LuxR_C"/>
</dbReference>
<keyword evidence="4" id="KW-0804">Transcription</keyword>
<evidence type="ECO:0000259" key="7">
    <source>
        <dbReference type="PROSITE" id="PS50110"/>
    </source>
</evidence>
<dbReference type="PANTHER" id="PTHR43214:SF42">
    <property type="entry name" value="TRANSCRIPTIONAL REGULATORY PROTEIN DESR"/>
    <property type="match status" value="1"/>
</dbReference>
<dbReference type="PANTHER" id="PTHR43214">
    <property type="entry name" value="TWO-COMPONENT RESPONSE REGULATOR"/>
    <property type="match status" value="1"/>
</dbReference>
<dbReference type="InterPro" id="IPR011006">
    <property type="entry name" value="CheY-like_superfamily"/>
</dbReference>
<dbReference type="PROSITE" id="PS50110">
    <property type="entry name" value="RESPONSE_REGULATORY"/>
    <property type="match status" value="1"/>
</dbReference>
<dbReference type="InterPro" id="IPR001789">
    <property type="entry name" value="Sig_transdc_resp-reg_receiver"/>
</dbReference>
<reference evidence="8 9" key="1">
    <citation type="submission" date="2024-01" db="EMBL/GenBank/DDBJ databases">
        <title>Complete genome sequence of Citroniella saccharovorans strain M6.X9, isolated from human fecal sample.</title>
        <authorList>
            <person name="Cheng G."/>
            <person name="Westerholm M."/>
            <person name="Schnurer A."/>
        </authorList>
    </citation>
    <scope>NUCLEOTIDE SEQUENCE [LARGE SCALE GENOMIC DNA]</scope>
    <source>
        <strain evidence="8 9">DSM 29873</strain>
    </source>
</reference>
<dbReference type="EMBL" id="JAYKOT010000003">
    <property type="protein sequence ID" value="MEB3429268.1"/>
    <property type="molecule type" value="Genomic_DNA"/>
</dbReference>
<evidence type="ECO:0000313" key="8">
    <source>
        <dbReference type="EMBL" id="MEB3429268.1"/>
    </source>
</evidence>
<dbReference type="RefSeq" id="WP_324620460.1">
    <property type="nucleotide sequence ID" value="NZ_JAYKOT010000003.1"/>
</dbReference>
<dbReference type="SUPFAM" id="SSF46894">
    <property type="entry name" value="C-terminal effector domain of the bipartite response regulators"/>
    <property type="match status" value="1"/>
</dbReference>
<feature type="domain" description="Response regulatory" evidence="7">
    <location>
        <begin position="1"/>
        <end position="116"/>
    </location>
</feature>
<organism evidence="8 9">
    <name type="scientific">Citroniella saccharovorans</name>
    <dbReference type="NCBI Taxonomy" id="2053367"/>
    <lineage>
        <taxon>Bacteria</taxon>
        <taxon>Bacillati</taxon>
        <taxon>Bacillota</taxon>
        <taxon>Tissierellia</taxon>
        <taxon>Tissierellales</taxon>
        <taxon>Peptoniphilaceae</taxon>
        <taxon>Citroniella</taxon>
    </lineage>
</organism>
<evidence type="ECO:0000256" key="3">
    <source>
        <dbReference type="ARBA" id="ARBA00023125"/>
    </source>
</evidence>
<dbReference type="PROSITE" id="PS50043">
    <property type="entry name" value="HTH_LUXR_2"/>
    <property type="match status" value="1"/>
</dbReference>
<keyword evidence="2" id="KW-0805">Transcription regulation</keyword>
<feature type="domain" description="HTH luxR-type" evidence="6">
    <location>
        <begin position="124"/>
        <end position="189"/>
    </location>
</feature>
<evidence type="ECO:0000313" key="9">
    <source>
        <dbReference type="Proteomes" id="UP001357733"/>
    </source>
</evidence>
<dbReference type="AlphaFoldDB" id="A0AAW9MWG6"/>
<evidence type="ECO:0000259" key="6">
    <source>
        <dbReference type="PROSITE" id="PS50043"/>
    </source>
</evidence>
<comment type="caution">
    <text evidence="8">The sequence shown here is derived from an EMBL/GenBank/DDBJ whole genome shotgun (WGS) entry which is preliminary data.</text>
</comment>
<dbReference type="GO" id="GO:0000160">
    <property type="term" value="P:phosphorelay signal transduction system"/>
    <property type="evidence" value="ECO:0007669"/>
    <property type="project" value="InterPro"/>
</dbReference>
<dbReference type="Gene3D" id="3.40.50.2300">
    <property type="match status" value="1"/>
</dbReference>
<proteinExistence type="predicted"/>
<keyword evidence="1 5" id="KW-0597">Phosphoprotein</keyword>
<accession>A0AAW9MWG6</accession>
<dbReference type="Pfam" id="PF00196">
    <property type="entry name" value="GerE"/>
    <property type="match status" value="1"/>
</dbReference>
<dbReference type="Gene3D" id="1.10.10.10">
    <property type="entry name" value="Winged helix-like DNA-binding domain superfamily/Winged helix DNA-binding domain"/>
    <property type="match status" value="1"/>
</dbReference>
<sequence>MLLLDDHKILGQSIKVLLEEQEGVEMCTYISDPKDLDANLKNAYDILLLDINLRGEKTGLEMIGGILEKFPDQKIVILTSYDLENYRQRAFEYGAKDFINKSIEIGDMMGRLRKVREGKTQAMAVEMVNELSPREVEVLTELVKGDSKKEIAEKLHISERTLYNHIASIYEKFGVKNIVEAYNSGMEKGYINPYANKKEH</sequence>
<dbReference type="Pfam" id="PF00072">
    <property type="entry name" value="Response_reg"/>
    <property type="match status" value="1"/>
</dbReference>
<dbReference type="SUPFAM" id="SSF52172">
    <property type="entry name" value="CheY-like"/>
    <property type="match status" value="1"/>
</dbReference>
<keyword evidence="3" id="KW-0238">DNA-binding</keyword>
<evidence type="ECO:0000256" key="4">
    <source>
        <dbReference type="ARBA" id="ARBA00023163"/>
    </source>
</evidence>
<dbReference type="InterPro" id="IPR016032">
    <property type="entry name" value="Sig_transdc_resp-reg_C-effctor"/>
</dbReference>
<dbReference type="InterPro" id="IPR036388">
    <property type="entry name" value="WH-like_DNA-bd_sf"/>
</dbReference>
<dbReference type="SMART" id="SM00448">
    <property type="entry name" value="REC"/>
    <property type="match status" value="1"/>
</dbReference>
<protein>
    <submittedName>
        <fullName evidence="8">Response regulator transcription factor</fullName>
    </submittedName>
</protein>
<dbReference type="GO" id="GO:0003677">
    <property type="term" value="F:DNA binding"/>
    <property type="evidence" value="ECO:0007669"/>
    <property type="project" value="UniProtKB-KW"/>
</dbReference>